<dbReference type="Proteomes" id="UP001203852">
    <property type="component" value="Unassembled WGS sequence"/>
</dbReference>
<dbReference type="CDD" id="cd05652">
    <property type="entry name" value="M20_ArgE_DapE-like_fungal"/>
    <property type="match status" value="1"/>
</dbReference>
<comment type="cofactor">
    <cofactor evidence="1">
        <name>Zn(2+)</name>
        <dbReference type="ChEBI" id="CHEBI:29105"/>
    </cofactor>
</comment>
<evidence type="ECO:0000259" key="6">
    <source>
        <dbReference type="Pfam" id="PF07687"/>
    </source>
</evidence>
<evidence type="ECO:0000256" key="1">
    <source>
        <dbReference type="ARBA" id="ARBA00001947"/>
    </source>
</evidence>
<dbReference type="InterPro" id="IPR050072">
    <property type="entry name" value="Peptidase_M20A"/>
</dbReference>
<name>A0AAN6DUA3_9EURO</name>
<keyword evidence="4" id="KW-0378">Hydrolase</keyword>
<gene>
    <name evidence="7" type="ORF">EDD36DRAFT_495953</name>
</gene>
<dbReference type="Pfam" id="PF01546">
    <property type="entry name" value="Peptidase_M20"/>
    <property type="match status" value="1"/>
</dbReference>
<dbReference type="InterPro" id="IPR036264">
    <property type="entry name" value="Bact_exopeptidase_dim_dom"/>
</dbReference>
<dbReference type="PANTHER" id="PTHR43808:SF8">
    <property type="entry name" value="PEPTIDASE M20 DIMERISATION DOMAIN-CONTAINING PROTEIN"/>
    <property type="match status" value="1"/>
</dbReference>
<dbReference type="PANTHER" id="PTHR43808">
    <property type="entry name" value="ACETYLORNITHINE DEACETYLASE"/>
    <property type="match status" value="1"/>
</dbReference>
<dbReference type="GO" id="GO:0046872">
    <property type="term" value="F:metal ion binding"/>
    <property type="evidence" value="ECO:0007669"/>
    <property type="project" value="UniProtKB-KW"/>
</dbReference>
<dbReference type="Gene3D" id="3.30.70.360">
    <property type="match status" value="1"/>
</dbReference>
<dbReference type="AlphaFoldDB" id="A0AAN6DUA3"/>
<comment type="caution">
    <text evidence="7">The sequence shown here is derived from an EMBL/GenBank/DDBJ whole genome shotgun (WGS) entry which is preliminary data.</text>
</comment>
<feature type="domain" description="Peptidase M20 dimerisation" evidence="6">
    <location>
        <begin position="171"/>
        <end position="273"/>
    </location>
</feature>
<dbReference type="SUPFAM" id="SSF53187">
    <property type="entry name" value="Zn-dependent exopeptidases"/>
    <property type="match status" value="1"/>
</dbReference>
<dbReference type="GO" id="GO:0016787">
    <property type="term" value="F:hydrolase activity"/>
    <property type="evidence" value="ECO:0007669"/>
    <property type="project" value="UniProtKB-KW"/>
</dbReference>
<evidence type="ECO:0000256" key="4">
    <source>
        <dbReference type="ARBA" id="ARBA00022801"/>
    </source>
</evidence>
<protein>
    <recommendedName>
        <fullName evidence="6">Peptidase M20 dimerisation domain-containing protein</fullName>
    </recommendedName>
</protein>
<keyword evidence="3" id="KW-0479">Metal-binding</keyword>
<sequence length="363" mass="39146">MDSPIHRRHFDPGSSLIDLHKALVERDSTTGSENNVTPFVTDYLRSKGFTVKVQVVQGTRENVYAYIGPSPHARVLLTSHIDTVPPYLPYERRGDEIWGRGSVDAKGCVAAQINAVESLLAASQISKGDVALLYVVGEEVDNLGTRAANQVGLSWEAVVFGEPTELKLASGEKGEIAIRLTAHGKAGHSGYPESGESAIAMLVRALASLDCLELPWNEKYGNTTINVGTIEGGVSLCVIAENASAGIFVRVVDHDLVGLKRQIETAVHSVAPNVKIDFTTGKGPSEIDHDIAGKSFTIPLTGFETVVVNYGSDIPHLDGNHKRYLYGPGTILVAHSDHEHLKISDMELAVEGYKVIITHLLKK</sequence>
<proteinExistence type="inferred from homology"/>
<dbReference type="PROSITE" id="PS00758">
    <property type="entry name" value="ARGE_DAPE_CPG2_1"/>
    <property type="match status" value="1"/>
</dbReference>
<dbReference type="InterPro" id="IPR001261">
    <property type="entry name" value="ArgE/DapE_CS"/>
</dbReference>
<evidence type="ECO:0000256" key="3">
    <source>
        <dbReference type="ARBA" id="ARBA00022723"/>
    </source>
</evidence>
<dbReference type="Gene3D" id="3.40.630.10">
    <property type="entry name" value="Zn peptidases"/>
    <property type="match status" value="1"/>
</dbReference>
<dbReference type="Pfam" id="PF07687">
    <property type="entry name" value="M20_dimer"/>
    <property type="match status" value="1"/>
</dbReference>
<comment type="similarity">
    <text evidence="2">Belongs to the peptidase M20A family.</text>
</comment>
<reference evidence="7" key="1">
    <citation type="journal article" date="2022" name="bioRxiv">
        <title>Deciphering the potential niche of two novel black yeast fungi from a biological soil crust based on their genomes, phenotypes, and melanin regulation.</title>
        <authorList>
            <consortium name="DOE Joint Genome Institute"/>
            <person name="Carr E.C."/>
            <person name="Barton Q."/>
            <person name="Grambo S."/>
            <person name="Sullivan M."/>
            <person name="Renfro C.M."/>
            <person name="Kuo A."/>
            <person name="Pangilinan J."/>
            <person name="Lipzen A."/>
            <person name="Keymanesh K."/>
            <person name="Savage E."/>
            <person name="Barry K."/>
            <person name="Grigoriev I.V."/>
            <person name="Riekhof W.R."/>
            <person name="Harris S.S."/>
        </authorList>
    </citation>
    <scope>NUCLEOTIDE SEQUENCE</scope>
    <source>
        <strain evidence="7">JF 03-4F</strain>
    </source>
</reference>
<dbReference type="EMBL" id="MU404354">
    <property type="protein sequence ID" value="KAI1612686.1"/>
    <property type="molecule type" value="Genomic_DNA"/>
</dbReference>
<evidence type="ECO:0000256" key="5">
    <source>
        <dbReference type="ARBA" id="ARBA00022833"/>
    </source>
</evidence>
<evidence type="ECO:0000313" key="7">
    <source>
        <dbReference type="EMBL" id="KAI1612686.1"/>
    </source>
</evidence>
<evidence type="ECO:0000256" key="2">
    <source>
        <dbReference type="ARBA" id="ARBA00006247"/>
    </source>
</evidence>
<evidence type="ECO:0000313" key="8">
    <source>
        <dbReference type="Proteomes" id="UP001203852"/>
    </source>
</evidence>
<dbReference type="InterPro" id="IPR002933">
    <property type="entry name" value="Peptidase_M20"/>
</dbReference>
<keyword evidence="5" id="KW-0862">Zinc</keyword>
<dbReference type="InterPro" id="IPR011650">
    <property type="entry name" value="Peptidase_M20_dimer"/>
</dbReference>
<keyword evidence="8" id="KW-1185">Reference proteome</keyword>
<accession>A0AAN6DUA3</accession>
<dbReference type="SUPFAM" id="SSF55031">
    <property type="entry name" value="Bacterial exopeptidase dimerisation domain"/>
    <property type="match status" value="1"/>
</dbReference>
<organism evidence="7 8">
    <name type="scientific">Exophiala viscosa</name>
    <dbReference type="NCBI Taxonomy" id="2486360"/>
    <lineage>
        <taxon>Eukaryota</taxon>
        <taxon>Fungi</taxon>
        <taxon>Dikarya</taxon>
        <taxon>Ascomycota</taxon>
        <taxon>Pezizomycotina</taxon>
        <taxon>Eurotiomycetes</taxon>
        <taxon>Chaetothyriomycetidae</taxon>
        <taxon>Chaetothyriales</taxon>
        <taxon>Herpotrichiellaceae</taxon>
        <taxon>Exophiala</taxon>
    </lineage>
</organism>